<feature type="repeat" description="PPR" evidence="2">
    <location>
        <begin position="240"/>
        <end position="274"/>
    </location>
</feature>
<dbReference type="InterPro" id="IPR011990">
    <property type="entry name" value="TPR-like_helical_dom_sf"/>
</dbReference>
<feature type="repeat" description="PPR" evidence="2">
    <location>
        <begin position="381"/>
        <end position="415"/>
    </location>
</feature>
<dbReference type="NCBIfam" id="TIGR00756">
    <property type="entry name" value="PPR"/>
    <property type="match status" value="9"/>
</dbReference>
<sequence>MTLEPSKTRKNQTSSTPSVSDSFLVEKILFSLKQGNPSPLRNYLFRLNPLVVVEVLCRCHENLQLGQKFVDLIVLNCPNFKHSSQSLSAMVHVLVCSRRLSDAQSLILRMVRKSGVSRGEIVESLVSMCDNLEWSSLVFDLLIRTYVQARKLREGSEAFRVLRSKGFCVSINACNSLLGGLVKVGWVDLAWDVYGEVVTSGIDLNVYTLNIMVNALCKDQKIDNVKIFLLKMEEKGVFPDIVTYNTLINAYCREGLLDEAFEVMNSMPGKGLKPGLVTYNAIINGLCKKGKKLREGSEAFRVLRSKGFCVSINACNSLLGGLVKVGWVDLAWDVYGEVVTSGIDLNVYTLNIMVNALCKDQKIDNVKIFLLKMEEKGVFPDIVTYNTLINAYCREGLLDEAFEVMNSMPGKGLKPGLVTYNAIINGLCKKGKYAKAKEVLDELLWNGLSLDTTTYNTLLVESCRKDNILEAEAIFNEMLHRGVIPDLVSFSSLIGVFMRNGHLDQAFVHFRNMKKVGLVPDNVIYTILIDGMKEAELILQKMIEKGVNPDRFTYTSLINGHVSQDNLKEAFRFHDEMLQRGFVPDDKF</sequence>
<name>A0AAW0KJC5_QUESU</name>
<feature type="repeat" description="PPR" evidence="2">
    <location>
        <begin position="311"/>
        <end position="345"/>
    </location>
</feature>
<dbReference type="InterPro" id="IPR002885">
    <property type="entry name" value="PPR_rpt"/>
</dbReference>
<feature type="repeat" description="PPR" evidence="2">
    <location>
        <begin position="550"/>
        <end position="584"/>
    </location>
</feature>
<dbReference type="Proteomes" id="UP000237347">
    <property type="component" value="Unassembled WGS sequence"/>
</dbReference>
<protein>
    <submittedName>
        <fullName evidence="3">Pentatricopeptide repeat-containing protein</fullName>
    </submittedName>
</protein>
<feature type="repeat" description="PPR" evidence="2">
    <location>
        <begin position="275"/>
        <end position="310"/>
    </location>
</feature>
<reference evidence="3 4" key="1">
    <citation type="journal article" date="2018" name="Sci. Data">
        <title>The draft genome sequence of cork oak.</title>
        <authorList>
            <person name="Ramos A.M."/>
            <person name="Usie A."/>
            <person name="Barbosa P."/>
            <person name="Barros P.M."/>
            <person name="Capote T."/>
            <person name="Chaves I."/>
            <person name="Simoes F."/>
            <person name="Abreu I."/>
            <person name="Carrasquinho I."/>
            <person name="Faro C."/>
            <person name="Guimaraes J.B."/>
            <person name="Mendonca D."/>
            <person name="Nobrega F."/>
            <person name="Rodrigues L."/>
            <person name="Saibo N.J.M."/>
            <person name="Varela M.C."/>
            <person name="Egas C."/>
            <person name="Matos J."/>
            <person name="Miguel C.M."/>
            <person name="Oliveira M.M."/>
            <person name="Ricardo C.P."/>
            <person name="Goncalves S."/>
        </authorList>
    </citation>
    <scope>NUCLEOTIDE SEQUENCE [LARGE SCALE GENOMIC DNA]</scope>
    <source>
        <strain evidence="4">cv. HL8</strain>
    </source>
</reference>
<gene>
    <name evidence="3" type="ORF">CFP56_017996</name>
</gene>
<dbReference type="PANTHER" id="PTHR47937:SF8">
    <property type="entry name" value="PENTATRICOPEPTIDE REPEAT DOMAIN CONTAINING PROTEIN-RELATED"/>
    <property type="match status" value="1"/>
</dbReference>
<dbReference type="EMBL" id="PKMF04000283">
    <property type="protein sequence ID" value="KAK7839447.1"/>
    <property type="molecule type" value="Genomic_DNA"/>
</dbReference>
<keyword evidence="1" id="KW-0677">Repeat</keyword>
<comment type="caution">
    <text evidence="3">The sequence shown here is derived from an EMBL/GenBank/DDBJ whole genome shotgun (WGS) entry which is preliminary data.</text>
</comment>
<feature type="repeat" description="PPR" evidence="2">
    <location>
        <begin position="346"/>
        <end position="380"/>
    </location>
</feature>
<evidence type="ECO:0000313" key="3">
    <source>
        <dbReference type="EMBL" id="KAK7839447.1"/>
    </source>
</evidence>
<evidence type="ECO:0000256" key="1">
    <source>
        <dbReference type="ARBA" id="ARBA00022737"/>
    </source>
</evidence>
<dbReference type="Pfam" id="PF12854">
    <property type="entry name" value="PPR_1"/>
    <property type="match status" value="2"/>
</dbReference>
<dbReference type="AlphaFoldDB" id="A0AAW0KJC5"/>
<dbReference type="PROSITE" id="PS51375">
    <property type="entry name" value="PPR"/>
    <property type="match status" value="11"/>
</dbReference>
<feature type="repeat" description="PPR" evidence="2">
    <location>
        <begin position="205"/>
        <end position="239"/>
    </location>
</feature>
<accession>A0AAW0KJC5</accession>
<proteinExistence type="predicted"/>
<evidence type="ECO:0000313" key="4">
    <source>
        <dbReference type="Proteomes" id="UP000237347"/>
    </source>
</evidence>
<dbReference type="Pfam" id="PF13041">
    <property type="entry name" value="PPR_2"/>
    <property type="match status" value="5"/>
</dbReference>
<feature type="repeat" description="PPR" evidence="2">
    <location>
        <begin position="170"/>
        <end position="204"/>
    </location>
</feature>
<organism evidence="3 4">
    <name type="scientific">Quercus suber</name>
    <name type="common">Cork oak</name>
    <dbReference type="NCBI Taxonomy" id="58331"/>
    <lineage>
        <taxon>Eukaryota</taxon>
        <taxon>Viridiplantae</taxon>
        <taxon>Streptophyta</taxon>
        <taxon>Embryophyta</taxon>
        <taxon>Tracheophyta</taxon>
        <taxon>Spermatophyta</taxon>
        <taxon>Magnoliopsida</taxon>
        <taxon>eudicotyledons</taxon>
        <taxon>Gunneridae</taxon>
        <taxon>Pentapetalae</taxon>
        <taxon>rosids</taxon>
        <taxon>fabids</taxon>
        <taxon>Fagales</taxon>
        <taxon>Fagaceae</taxon>
        <taxon>Quercus</taxon>
    </lineage>
</organism>
<dbReference type="Gene3D" id="1.25.40.10">
    <property type="entry name" value="Tetratricopeptide repeat domain"/>
    <property type="match status" value="6"/>
</dbReference>
<evidence type="ECO:0000256" key="2">
    <source>
        <dbReference type="PROSITE-ProRule" id="PRU00708"/>
    </source>
</evidence>
<dbReference type="InterPro" id="IPR052308">
    <property type="entry name" value="PPR_domain-containing"/>
</dbReference>
<keyword evidence="4" id="KW-1185">Reference proteome</keyword>
<dbReference type="PANTHER" id="PTHR47937">
    <property type="entry name" value="PLASTID TRANSCRIPTIONALLY ACTIVE CHROMOSOME 2-LIKE PROTEIN"/>
    <property type="match status" value="1"/>
</dbReference>
<feature type="repeat" description="PPR" evidence="2">
    <location>
        <begin position="451"/>
        <end position="485"/>
    </location>
</feature>
<feature type="repeat" description="PPR" evidence="2">
    <location>
        <begin position="416"/>
        <end position="450"/>
    </location>
</feature>
<feature type="repeat" description="PPR" evidence="2">
    <location>
        <begin position="486"/>
        <end position="520"/>
    </location>
</feature>